<dbReference type="PROSITE" id="PS50043">
    <property type="entry name" value="HTH_LUXR_2"/>
    <property type="match status" value="1"/>
</dbReference>
<organism evidence="5 6">
    <name type="scientific">Actinomyces radicidentis</name>
    <dbReference type="NCBI Taxonomy" id="111015"/>
    <lineage>
        <taxon>Bacteria</taxon>
        <taxon>Bacillati</taxon>
        <taxon>Actinomycetota</taxon>
        <taxon>Actinomycetes</taxon>
        <taxon>Actinomycetales</taxon>
        <taxon>Actinomycetaceae</taxon>
        <taxon>Actinomyces</taxon>
    </lineage>
</organism>
<dbReference type="InterPro" id="IPR016032">
    <property type="entry name" value="Sig_transdc_resp-reg_C-effctor"/>
</dbReference>
<evidence type="ECO:0000313" key="6">
    <source>
        <dbReference type="Proteomes" id="UP000065220"/>
    </source>
</evidence>
<dbReference type="InterPro" id="IPR036388">
    <property type="entry name" value="WH-like_DNA-bd_sf"/>
</dbReference>
<dbReference type="KEGG" id="ard:AXF14_04465"/>
<dbReference type="PANTHER" id="PTHR44688">
    <property type="entry name" value="DNA-BINDING TRANSCRIPTIONAL ACTIVATOR DEVR_DOSR"/>
    <property type="match status" value="1"/>
</dbReference>
<dbReference type="SUPFAM" id="SSF46894">
    <property type="entry name" value="C-terminal effector domain of the bipartite response regulators"/>
    <property type="match status" value="1"/>
</dbReference>
<name>A0A0X8JEB7_ACTRD</name>
<dbReference type="GO" id="GO:0003677">
    <property type="term" value="F:DNA binding"/>
    <property type="evidence" value="ECO:0007669"/>
    <property type="project" value="UniProtKB-KW"/>
</dbReference>
<dbReference type="STRING" id="111015.AXF14_04465"/>
<evidence type="ECO:0000256" key="2">
    <source>
        <dbReference type="ARBA" id="ARBA00023125"/>
    </source>
</evidence>
<dbReference type="Gene3D" id="1.10.10.10">
    <property type="entry name" value="Winged helix-like DNA-binding domain superfamily/Winged helix DNA-binding domain"/>
    <property type="match status" value="1"/>
</dbReference>
<dbReference type="AlphaFoldDB" id="A0A0X8JEB7"/>
<dbReference type="InterPro" id="IPR000792">
    <property type="entry name" value="Tscrpt_reg_LuxR_C"/>
</dbReference>
<dbReference type="CDD" id="cd06170">
    <property type="entry name" value="LuxR_C_like"/>
    <property type="match status" value="1"/>
</dbReference>
<dbReference type="PRINTS" id="PR00038">
    <property type="entry name" value="HTHLUXR"/>
</dbReference>
<dbReference type="Proteomes" id="UP000065220">
    <property type="component" value="Chromosome"/>
</dbReference>
<dbReference type="Pfam" id="PF00196">
    <property type="entry name" value="GerE"/>
    <property type="match status" value="1"/>
</dbReference>
<dbReference type="PANTHER" id="PTHR44688:SF16">
    <property type="entry name" value="DNA-BINDING TRANSCRIPTIONAL ACTIVATOR DEVR_DOSR"/>
    <property type="match status" value="1"/>
</dbReference>
<dbReference type="SMART" id="SM00421">
    <property type="entry name" value="HTH_LUXR"/>
    <property type="match status" value="1"/>
</dbReference>
<accession>A0A0X8JEB7</accession>
<gene>
    <name evidence="5" type="ORF">AXF14_04465</name>
</gene>
<reference evidence="6" key="1">
    <citation type="submission" date="2016-02" db="EMBL/GenBank/DDBJ databases">
        <authorList>
            <person name="Holder M.E."/>
            <person name="Ajami N.J."/>
            <person name="Petrosino J.F."/>
        </authorList>
    </citation>
    <scope>NUCLEOTIDE SEQUENCE [LARGE SCALE GENOMIC DNA]</scope>
    <source>
        <strain evidence="6">CCUG 36733</strain>
    </source>
</reference>
<protein>
    <recommendedName>
        <fullName evidence="4">HTH luxR-type domain-containing protein</fullName>
    </recommendedName>
</protein>
<evidence type="ECO:0000256" key="1">
    <source>
        <dbReference type="ARBA" id="ARBA00023015"/>
    </source>
</evidence>
<keyword evidence="2" id="KW-0238">DNA-binding</keyword>
<dbReference type="OrthoDB" id="134985at2"/>
<keyword evidence="6" id="KW-1185">Reference proteome</keyword>
<evidence type="ECO:0000313" key="5">
    <source>
        <dbReference type="EMBL" id="AMD86987.1"/>
    </source>
</evidence>
<dbReference type="EMBL" id="CP014228">
    <property type="protein sequence ID" value="AMD86987.1"/>
    <property type="molecule type" value="Genomic_DNA"/>
</dbReference>
<sequence>MERLALRDLLPDQVPQGWRHLHSAREFLGLEEVTPHELPQPILELNWLATTCDESRCTPFVREIGARGMSAIALVHSSHVEVVEETLDATVAWVTAEAERLGAATVGDYIMSNAVYDEVVVLCRLLEGVADSAVAMARFSLAQRLLRRAANLIEVCTIDVVRCPVVCVGLAARQALIAAYAGLNDRAAGSLEEYERLARRGGVREPEAEHAVQVARRFLAAGVDHAVRVTAEIPTNSQLTPIEVEAEALLVLVQRGPAAARELIASFLGRAEWTELEPFEWWPLHMLHCLIDLREGRVAPALERAGSVFLPADGLSLVEAAADFVQGRGADCRARLEGLSATGSASPRWTLVVDGYRLGLLLASDDDSAIEEAVGAHAAAWAEQPGLVALLPDPVRVRILPVLEPVTARQAGLRLDDDGPTTAAPLTPRQVDVLRLLAQGRTLPEIAGELFLGVETVRSTSKALYKRLGVHDRDAAVRVGGLAGLL</sequence>
<evidence type="ECO:0000259" key="4">
    <source>
        <dbReference type="PROSITE" id="PS50043"/>
    </source>
</evidence>
<proteinExistence type="predicted"/>
<dbReference type="GO" id="GO:0006355">
    <property type="term" value="P:regulation of DNA-templated transcription"/>
    <property type="evidence" value="ECO:0007669"/>
    <property type="project" value="InterPro"/>
</dbReference>
<keyword evidence="3" id="KW-0804">Transcription</keyword>
<keyword evidence="1" id="KW-0805">Transcription regulation</keyword>
<evidence type="ECO:0000256" key="3">
    <source>
        <dbReference type="ARBA" id="ARBA00023163"/>
    </source>
</evidence>
<feature type="domain" description="HTH luxR-type" evidence="4">
    <location>
        <begin position="419"/>
        <end position="484"/>
    </location>
</feature>
<dbReference type="RefSeq" id="WP_067941185.1">
    <property type="nucleotide sequence ID" value="NZ_CP014228.1"/>
</dbReference>